<gene>
    <name evidence="2" type="ORF">C7377_1689</name>
</gene>
<organism evidence="2 3">
    <name type="scientific">Balneicella halophila</name>
    <dbReference type="NCBI Taxonomy" id="1537566"/>
    <lineage>
        <taxon>Bacteria</taxon>
        <taxon>Pseudomonadati</taxon>
        <taxon>Bacteroidota</taxon>
        <taxon>Bacteroidia</taxon>
        <taxon>Bacteroidales</taxon>
        <taxon>Balneicellaceae</taxon>
        <taxon>Balneicella</taxon>
    </lineage>
</organism>
<dbReference type="EMBL" id="QENZ01000005">
    <property type="protein sequence ID" value="PVX50043.1"/>
    <property type="molecule type" value="Genomic_DNA"/>
</dbReference>
<proteinExistence type="predicted"/>
<dbReference type="OrthoDB" id="8536716at2"/>
<keyword evidence="1" id="KW-0472">Membrane</keyword>
<keyword evidence="3" id="KW-1185">Reference proteome</keyword>
<sequence length="238" mass="27361">MIILIKLILAHFIGDFLLQPKSWVDEKEKKKIRSPKLYLHALIHGGLLLLLLWDWNYWLLALLLTFIHGLIDVLKLYLQNEKNKTTWFLIDQGLHIVSIIALWIVFFHPGITAMISSISQNFWIYVTALIFITTVSGIIMQTLLYQWSKVLDDANSRSLKNAGKYIGMLERLFVFLFVVSGNWQGIGFMLAAKSIFRFGDLKQSKDRKLTEYILIGTLLSFGIAVVTGLLVLYLTQNI</sequence>
<accession>A0A7L4UPR8</accession>
<dbReference type="AlphaFoldDB" id="A0A7L4UPR8"/>
<reference evidence="2 3" key="1">
    <citation type="submission" date="2018-05" db="EMBL/GenBank/DDBJ databases">
        <title>Genomic Encyclopedia of Type Strains, Phase IV (KMG-IV): sequencing the most valuable type-strain genomes for metagenomic binning, comparative biology and taxonomic classification.</title>
        <authorList>
            <person name="Goeker M."/>
        </authorList>
    </citation>
    <scope>NUCLEOTIDE SEQUENCE [LARGE SCALE GENOMIC DNA]</scope>
    <source>
        <strain evidence="2 3">DSM 28579</strain>
    </source>
</reference>
<evidence type="ECO:0000313" key="2">
    <source>
        <dbReference type="EMBL" id="PVX50043.1"/>
    </source>
</evidence>
<keyword evidence="1" id="KW-1133">Transmembrane helix</keyword>
<name>A0A7L4UPR8_BALHA</name>
<feature type="transmembrane region" description="Helical" evidence="1">
    <location>
        <begin position="168"/>
        <end position="192"/>
    </location>
</feature>
<feature type="transmembrane region" description="Helical" evidence="1">
    <location>
        <begin position="122"/>
        <end position="147"/>
    </location>
</feature>
<evidence type="ECO:0000256" key="1">
    <source>
        <dbReference type="SAM" id="Phobius"/>
    </source>
</evidence>
<dbReference type="Pfam" id="PF11750">
    <property type="entry name" value="DUF3307"/>
    <property type="match status" value="1"/>
</dbReference>
<dbReference type="Proteomes" id="UP000251835">
    <property type="component" value="Unassembled WGS sequence"/>
</dbReference>
<dbReference type="RefSeq" id="WP_116496902.1">
    <property type="nucleotide sequence ID" value="NZ_QENZ01000005.1"/>
</dbReference>
<dbReference type="InterPro" id="IPR021737">
    <property type="entry name" value="Phage_phiKZ_Orf197"/>
</dbReference>
<feature type="transmembrane region" description="Helical" evidence="1">
    <location>
        <begin position="94"/>
        <end position="116"/>
    </location>
</feature>
<comment type="caution">
    <text evidence="2">The sequence shown here is derived from an EMBL/GenBank/DDBJ whole genome shotgun (WGS) entry which is preliminary data.</text>
</comment>
<feature type="transmembrane region" description="Helical" evidence="1">
    <location>
        <begin position="37"/>
        <end position="53"/>
    </location>
</feature>
<evidence type="ECO:0000313" key="3">
    <source>
        <dbReference type="Proteomes" id="UP000251835"/>
    </source>
</evidence>
<protein>
    <submittedName>
        <fullName evidence="2">Uncharacterized protein DUF3307</fullName>
    </submittedName>
</protein>
<keyword evidence="1" id="KW-0812">Transmembrane</keyword>
<feature type="transmembrane region" description="Helical" evidence="1">
    <location>
        <begin position="212"/>
        <end position="234"/>
    </location>
</feature>